<name>A0AAD4LRH9_9AGAM</name>
<reference evidence="1" key="1">
    <citation type="submission" date="2022-01" db="EMBL/GenBank/DDBJ databases">
        <title>Comparative genomics reveals a dynamic genome evolution in the ectomycorrhizal milk-cap (Lactarius) mushrooms.</title>
        <authorList>
            <consortium name="DOE Joint Genome Institute"/>
            <person name="Lebreton A."/>
            <person name="Tang N."/>
            <person name="Kuo A."/>
            <person name="LaButti K."/>
            <person name="Drula E."/>
            <person name="Barry K."/>
            <person name="Clum A."/>
            <person name="Lipzen A."/>
            <person name="Mousain D."/>
            <person name="Ng V."/>
            <person name="Wang R."/>
            <person name="Wang X."/>
            <person name="Dai Y."/>
            <person name="Henrissat B."/>
            <person name="Grigoriev I.V."/>
            <person name="Guerin-Laguette A."/>
            <person name="Yu F."/>
            <person name="Martin F.M."/>
        </authorList>
    </citation>
    <scope>NUCLEOTIDE SEQUENCE</scope>
    <source>
        <strain evidence="1">QP</strain>
    </source>
</reference>
<protein>
    <submittedName>
        <fullName evidence="1">Uncharacterized protein</fullName>
    </submittedName>
</protein>
<comment type="caution">
    <text evidence="1">The sequence shown here is derived from an EMBL/GenBank/DDBJ whole genome shotgun (WGS) entry which is preliminary data.</text>
</comment>
<proteinExistence type="predicted"/>
<gene>
    <name evidence="1" type="ORF">EDB92DRAFT_1790200</name>
</gene>
<sequence>WLQKLNWHFGPTQNGMYLDGHEHPDVVAYQEAFIGRWKEYEKCFHLWDNNSNLLPLPNGFPVWHVPSANGQFRLILVCYNSCLLVQYATLSFLSHLMFSCTFTHDLL</sequence>
<feature type="non-terminal residue" evidence="1">
    <location>
        <position position="1"/>
    </location>
</feature>
<dbReference type="EMBL" id="JAKELL010000003">
    <property type="protein sequence ID" value="KAH8999718.1"/>
    <property type="molecule type" value="Genomic_DNA"/>
</dbReference>
<evidence type="ECO:0000313" key="2">
    <source>
        <dbReference type="Proteomes" id="UP001201163"/>
    </source>
</evidence>
<organism evidence="1 2">
    <name type="scientific">Lactarius akahatsu</name>
    <dbReference type="NCBI Taxonomy" id="416441"/>
    <lineage>
        <taxon>Eukaryota</taxon>
        <taxon>Fungi</taxon>
        <taxon>Dikarya</taxon>
        <taxon>Basidiomycota</taxon>
        <taxon>Agaricomycotina</taxon>
        <taxon>Agaricomycetes</taxon>
        <taxon>Russulales</taxon>
        <taxon>Russulaceae</taxon>
        <taxon>Lactarius</taxon>
    </lineage>
</organism>
<keyword evidence="2" id="KW-1185">Reference proteome</keyword>
<accession>A0AAD4LRH9</accession>
<dbReference type="AlphaFoldDB" id="A0AAD4LRH9"/>
<evidence type="ECO:0000313" key="1">
    <source>
        <dbReference type="EMBL" id="KAH8999718.1"/>
    </source>
</evidence>
<dbReference type="Proteomes" id="UP001201163">
    <property type="component" value="Unassembled WGS sequence"/>
</dbReference>